<proteinExistence type="predicted"/>
<sequence>MSATIITTDDLREFKLQLFKELKNLMHQTEERKLKKYLKSSEVMDLLQISPGTLQHLRLNGTLPYVKIGGLIFYEATDIQKVMDTHRIQHHSGFSK</sequence>
<dbReference type="InterPro" id="IPR009061">
    <property type="entry name" value="DNA-bd_dom_put_sf"/>
</dbReference>
<dbReference type="SUPFAM" id="SSF46955">
    <property type="entry name" value="Putative DNA-binding domain"/>
    <property type="match status" value="1"/>
</dbReference>
<dbReference type="RefSeq" id="WP_013072959.1">
    <property type="nucleotide sequence ID" value="NZ_CAJXAW010000053.1"/>
</dbReference>
<name>A0A3D5IZH0_9FLAO</name>
<gene>
    <name evidence="2" type="ORF">DGQ38_08650</name>
</gene>
<dbReference type="Proteomes" id="UP000264330">
    <property type="component" value="Unassembled WGS sequence"/>
</dbReference>
<organism evidence="2 3">
    <name type="scientific">Zunongwangia profunda</name>
    <dbReference type="NCBI Taxonomy" id="398743"/>
    <lineage>
        <taxon>Bacteria</taxon>
        <taxon>Pseudomonadati</taxon>
        <taxon>Bacteroidota</taxon>
        <taxon>Flavobacteriia</taxon>
        <taxon>Flavobacteriales</taxon>
        <taxon>Flavobacteriaceae</taxon>
        <taxon>Zunongwangia</taxon>
    </lineage>
</organism>
<reference evidence="2 3" key="1">
    <citation type="journal article" date="2018" name="Nat. Biotechnol.">
        <title>A standardized bacterial taxonomy based on genome phylogeny substantially revises the tree of life.</title>
        <authorList>
            <person name="Parks D.H."/>
            <person name="Chuvochina M."/>
            <person name="Waite D.W."/>
            <person name="Rinke C."/>
            <person name="Skarshewski A."/>
            <person name="Chaumeil P.A."/>
            <person name="Hugenholtz P."/>
        </authorList>
    </citation>
    <scope>NUCLEOTIDE SEQUENCE [LARGE SCALE GENOMIC DNA]</scope>
    <source>
        <strain evidence="2">UBA9359</strain>
    </source>
</reference>
<evidence type="ECO:0000313" key="2">
    <source>
        <dbReference type="EMBL" id="HCV81103.1"/>
    </source>
</evidence>
<accession>A0A3D5IZH0</accession>
<dbReference type="OMA" id="DTHRIQH"/>
<dbReference type="GO" id="GO:0003677">
    <property type="term" value="F:DNA binding"/>
    <property type="evidence" value="ECO:0007669"/>
    <property type="project" value="UniProtKB-KW"/>
</dbReference>
<dbReference type="InterPro" id="IPR041657">
    <property type="entry name" value="HTH_17"/>
</dbReference>
<feature type="domain" description="Helix-turn-helix" evidence="1">
    <location>
        <begin position="37"/>
        <end position="85"/>
    </location>
</feature>
<dbReference type="PANTHER" id="PTHR34585:SF22">
    <property type="entry name" value="HELIX-TURN-HELIX DOMAIN-CONTAINING PROTEIN"/>
    <property type="match status" value="1"/>
</dbReference>
<dbReference type="AlphaFoldDB" id="A0A3D5IZH0"/>
<protein>
    <submittedName>
        <fullName evidence="2">DNA-binding protein</fullName>
    </submittedName>
</protein>
<dbReference type="PANTHER" id="PTHR34585">
    <property type="match status" value="1"/>
</dbReference>
<keyword evidence="2" id="KW-0238">DNA-binding</keyword>
<comment type="caution">
    <text evidence="2">The sequence shown here is derived from an EMBL/GenBank/DDBJ whole genome shotgun (WGS) entry which is preliminary data.</text>
</comment>
<dbReference type="Pfam" id="PF12728">
    <property type="entry name" value="HTH_17"/>
    <property type="match status" value="1"/>
</dbReference>
<dbReference type="EMBL" id="DPMF01000205">
    <property type="protein sequence ID" value="HCV81103.1"/>
    <property type="molecule type" value="Genomic_DNA"/>
</dbReference>
<evidence type="ECO:0000259" key="1">
    <source>
        <dbReference type="Pfam" id="PF12728"/>
    </source>
</evidence>
<evidence type="ECO:0000313" key="3">
    <source>
        <dbReference type="Proteomes" id="UP000264330"/>
    </source>
</evidence>